<reference evidence="2 3" key="1">
    <citation type="submission" date="2019-04" db="EMBL/GenBank/DDBJ databases">
        <title>Fungal friends and foes A comparative genomics study of 23 Aspergillus species from section Flavi.</title>
        <authorList>
            <consortium name="DOE Joint Genome Institute"/>
            <person name="Kjaerbolling I."/>
            <person name="Vesth T.C."/>
            <person name="Frisvad J.C."/>
            <person name="Nybo J.L."/>
            <person name="Theobald S."/>
            <person name="Kildgaard S."/>
            <person name="Petersen T.I."/>
            <person name="Kuo A."/>
            <person name="Sato A."/>
            <person name="Lyhne E.K."/>
            <person name="Kogle M.E."/>
            <person name="Wiebenga A."/>
            <person name="Kun R.S."/>
            <person name="Lubbers R.J."/>
            <person name="Makela M.R."/>
            <person name="Barry K."/>
            <person name="Chovatia M."/>
            <person name="Clum A."/>
            <person name="Daum C."/>
            <person name="Haridas S."/>
            <person name="He G."/>
            <person name="LaButti K."/>
            <person name="Lipzen A."/>
            <person name="Mondo S."/>
            <person name="Pangilinan J."/>
            <person name="Riley R."/>
            <person name="Salamov A."/>
            <person name="Simmons B.A."/>
            <person name="Magnuson J.K."/>
            <person name="Henrissat B."/>
            <person name="Mortensen U.H."/>
            <person name="Larsen T.O."/>
            <person name="De vries R.P."/>
            <person name="Grigoriev I.V."/>
            <person name="Machida M."/>
            <person name="Baker S.E."/>
            <person name="Andersen M.R."/>
        </authorList>
    </citation>
    <scope>NUCLEOTIDE SEQUENCE [LARGE SCALE GENOMIC DNA]</scope>
    <source>
        <strain evidence="2 3">CBS 117618</strain>
    </source>
</reference>
<keyword evidence="1" id="KW-0732">Signal</keyword>
<evidence type="ECO:0008006" key="4">
    <source>
        <dbReference type="Google" id="ProtNLM"/>
    </source>
</evidence>
<keyword evidence="3" id="KW-1185">Reference proteome</keyword>
<dbReference type="EMBL" id="ML735052">
    <property type="protein sequence ID" value="KAB8200103.1"/>
    <property type="molecule type" value="Genomic_DNA"/>
</dbReference>
<dbReference type="VEuPathDB" id="FungiDB:BDV34DRAFT_205418"/>
<organism evidence="2 3">
    <name type="scientific">Aspergillus parasiticus</name>
    <dbReference type="NCBI Taxonomy" id="5067"/>
    <lineage>
        <taxon>Eukaryota</taxon>
        <taxon>Fungi</taxon>
        <taxon>Dikarya</taxon>
        <taxon>Ascomycota</taxon>
        <taxon>Pezizomycotina</taxon>
        <taxon>Eurotiomycetes</taxon>
        <taxon>Eurotiomycetidae</taxon>
        <taxon>Eurotiales</taxon>
        <taxon>Aspergillaceae</taxon>
        <taxon>Aspergillus</taxon>
        <taxon>Aspergillus subgen. Circumdati</taxon>
    </lineage>
</organism>
<dbReference type="AlphaFoldDB" id="A0A5N6D737"/>
<protein>
    <recommendedName>
        <fullName evidence="4">Secreted protein</fullName>
    </recommendedName>
</protein>
<evidence type="ECO:0000256" key="1">
    <source>
        <dbReference type="SAM" id="SignalP"/>
    </source>
</evidence>
<proteinExistence type="predicted"/>
<feature type="signal peptide" evidence="1">
    <location>
        <begin position="1"/>
        <end position="21"/>
    </location>
</feature>
<evidence type="ECO:0000313" key="2">
    <source>
        <dbReference type="EMBL" id="KAB8200103.1"/>
    </source>
</evidence>
<gene>
    <name evidence="2" type="ORF">BDV34DRAFT_205418</name>
</gene>
<sequence>MSTCLIFLLISVSLTPRFVHKNAPTPIPYRCTRTCLDLNFFRSMICFWEGRERLVIWMSNRSISASVVADEAVIV</sequence>
<dbReference type="Proteomes" id="UP000326532">
    <property type="component" value="Unassembled WGS sequence"/>
</dbReference>
<accession>A0A5N6D737</accession>
<feature type="chain" id="PRO_5024974710" description="Secreted protein" evidence="1">
    <location>
        <begin position="22"/>
        <end position="75"/>
    </location>
</feature>
<evidence type="ECO:0000313" key="3">
    <source>
        <dbReference type="Proteomes" id="UP000326532"/>
    </source>
</evidence>
<name>A0A5N6D737_ASPPA</name>